<dbReference type="InParanoid" id="A0A401H194"/>
<dbReference type="GeneID" id="38785067"/>
<comment type="caution">
    <text evidence="1">The sequence shown here is derived from an EMBL/GenBank/DDBJ whole genome shotgun (WGS) entry which is preliminary data.</text>
</comment>
<protein>
    <submittedName>
        <fullName evidence="1">Uncharacterized protein</fullName>
    </submittedName>
</protein>
<gene>
    <name evidence="1" type="ORF">SCP_1203800</name>
</gene>
<accession>A0A401H194</accession>
<dbReference type="EMBL" id="BFAD01000012">
    <property type="protein sequence ID" value="GBE88150.1"/>
    <property type="molecule type" value="Genomic_DNA"/>
</dbReference>
<evidence type="ECO:0000313" key="1">
    <source>
        <dbReference type="EMBL" id="GBE88150.1"/>
    </source>
</evidence>
<sequence>MQKRILVSRVTAYELWTSFRQTHPWTAHVILEWTTGTAHMRMRIKRCLMRSRVCIICREIDGAECGRSARDLGFPLFHDPYILCEQSMSDSMANMADVSVQSPFVQQEHALPGRAVPSSHNEGLSIPAHGAPWITELDDQTFLDHDQLDPLSERLLASSTMMYHDLHYPYQPSSSHVQAPAARGPEHLSLCHAPPVGIVVLSDFGVCEESPRFRTPYSQPFPHKMTDSPLTTMGLPRGGGKMGNCAIRHLALATLAGALRHPAVIESQPVVEQD</sequence>
<dbReference type="Proteomes" id="UP000287166">
    <property type="component" value="Unassembled WGS sequence"/>
</dbReference>
<organism evidence="1 2">
    <name type="scientific">Sparassis crispa</name>
    <dbReference type="NCBI Taxonomy" id="139825"/>
    <lineage>
        <taxon>Eukaryota</taxon>
        <taxon>Fungi</taxon>
        <taxon>Dikarya</taxon>
        <taxon>Basidiomycota</taxon>
        <taxon>Agaricomycotina</taxon>
        <taxon>Agaricomycetes</taxon>
        <taxon>Polyporales</taxon>
        <taxon>Sparassidaceae</taxon>
        <taxon>Sparassis</taxon>
    </lineage>
</organism>
<keyword evidence="2" id="KW-1185">Reference proteome</keyword>
<proteinExistence type="predicted"/>
<evidence type="ECO:0000313" key="2">
    <source>
        <dbReference type="Proteomes" id="UP000287166"/>
    </source>
</evidence>
<reference evidence="1 2" key="1">
    <citation type="journal article" date="2018" name="Sci. Rep.">
        <title>Genome sequence of the cauliflower mushroom Sparassis crispa (Hanabiratake) and its association with beneficial usage.</title>
        <authorList>
            <person name="Kiyama R."/>
            <person name="Furutani Y."/>
            <person name="Kawaguchi K."/>
            <person name="Nakanishi T."/>
        </authorList>
    </citation>
    <scope>NUCLEOTIDE SEQUENCE [LARGE SCALE GENOMIC DNA]</scope>
</reference>
<dbReference type="AlphaFoldDB" id="A0A401H194"/>
<dbReference type="RefSeq" id="XP_027619063.1">
    <property type="nucleotide sequence ID" value="XM_027763262.1"/>
</dbReference>
<name>A0A401H194_9APHY</name>